<dbReference type="Proteomes" id="UP000251647">
    <property type="component" value="Unassembled WGS sequence"/>
</dbReference>
<reference evidence="1 2" key="1">
    <citation type="submission" date="2018-06" db="EMBL/GenBank/DDBJ databases">
        <authorList>
            <consortium name="Pathogen Informatics"/>
            <person name="Doyle S."/>
        </authorList>
    </citation>
    <scope>NUCLEOTIDE SEQUENCE [LARGE SCALE GENOMIC DNA]</scope>
    <source>
        <strain evidence="1 2">NCTC11647</strain>
    </source>
</reference>
<gene>
    <name evidence="1" type="ORF">NCTC11647_04451</name>
</gene>
<dbReference type="RefSeq" id="WP_036766292.1">
    <property type="nucleotide sequence ID" value="NZ_PYOG01000035.1"/>
</dbReference>
<proteinExistence type="predicted"/>
<protein>
    <submittedName>
        <fullName evidence="1">Uncharacterized protein</fullName>
    </submittedName>
</protein>
<dbReference type="EMBL" id="UATL01000008">
    <property type="protein sequence ID" value="SPY46104.1"/>
    <property type="molecule type" value="Genomic_DNA"/>
</dbReference>
<evidence type="ECO:0000313" key="2">
    <source>
        <dbReference type="Proteomes" id="UP000251647"/>
    </source>
</evidence>
<organism evidence="1 2">
    <name type="scientific">Photobacterium damselae</name>
    <dbReference type="NCBI Taxonomy" id="38293"/>
    <lineage>
        <taxon>Bacteria</taxon>
        <taxon>Pseudomonadati</taxon>
        <taxon>Pseudomonadota</taxon>
        <taxon>Gammaproteobacteria</taxon>
        <taxon>Vibrionales</taxon>
        <taxon>Vibrionaceae</taxon>
        <taxon>Photobacterium</taxon>
    </lineage>
</organism>
<evidence type="ECO:0000313" key="1">
    <source>
        <dbReference type="EMBL" id="SPY46104.1"/>
    </source>
</evidence>
<sequence>MTILKLVGISLLVFSLNTHAGYDANMVGKITSVMTYSSGSVLFSLDTQPKSHPQCTPTFFAISANTKESIINRFLSRLLAAYTTKETINIGFDSQGDCAENWIRVHRIG</sequence>
<dbReference type="AlphaFoldDB" id="A0A2T3Q9W5"/>
<name>A0A2T3Q9W5_PHODM</name>
<dbReference type="OrthoDB" id="5877280at2"/>
<accession>A0A2T3Q9W5</accession>